<dbReference type="InterPro" id="IPR043519">
    <property type="entry name" value="NT_sf"/>
</dbReference>
<feature type="domain" description="Poly(A) RNA polymerase mitochondrial-like central palm" evidence="2">
    <location>
        <begin position="55"/>
        <end position="192"/>
    </location>
</feature>
<dbReference type="CDD" id="cd05402">
    <property type="entry name" value="NT_PAP_TUTase"/>
    <property type="match status" value="1"/>
</dbReference>
<dbReference type="InterPro" id="IPR054708">
    <property type="entry name" value="MTPAP-like_central"/>
</dbReference>
<dbReference type="EMBL" id="JBHFFA010000002">
    <property type="protein sequence ID" value="KAL2643857.1"/>
    <property type="molecule type" value="Genomic_DNA"/>
</dbReference>
<dbReference type="SUPFAM" id="SSF81301">
    <property type="entry name" value="Nucleotidyltransferase"/>
    <property type="match status" value="1"/>
</dbReference>
<dbReference type="SUPFAM" id="SSF81631">
    <property type="entry name" value="PAP/OAS1 substrate-binding domain"/>
    <property type="match status" value="1"/>
</dbReference>
<dbReference type="Gene3D" id="3.30.460.10">
    <property type="entry name" value="Beta Polymerase, domain 2"/>
    <property type="match status" value="1"/>
</dbReference>
<dbReference type="PANTHER" id="PTHR12271">
    <property type="entry name" value="POLY A POLYMERASE CID PAP -RELATED"/>
    <property type="match status" value="1"/>
</dbReference>
<keyword evidence="4" id="KW-1185">Reference proteome</keyword>
<name>A0ABD1Z7U7_9MARC</name>
<protein>
    <recommendedName>
        <fullName evidence="2">Poly(A) RNA polymerase mitochondrial-like central palm domain-containing protein</fullName>
    </recommendedName>
</protein>
<dbReference type="Pfam" id="PF22600">
    <property type="entry name" value="MTPAP-like_central"/>
    <property type="match status" value="1"/>
</dbReference>
<feature type="region of interest" description="Disordered" evidence="1">
    <location>
        <begin position="486"/>
        <end position="628"/>
    </location>
</feature>
<evidence type="ECO:0000259" key="2">
    <source>
        <dbReference type="Pfam" id="PF22600"/>
    </source>
</evidence>
<proteinExistence type="predicted"/>
<evidence type="ECO:0000313" key="4">
    <source>
        <dbReference type="Proteomes" id="UP001605036"/>
    </source>
</evidence>
<feature type="compositionally biased region" description="Basic residues" evidence="1">
    <location>
        <begin position="566"/>
        <end position="579"/>
    </location>
</feature>
<dbReference type="AlphaFoldDB" id="A0ABD1Z7U7"/>
<organism evidence="3 4">
    <name type="scientific">Riccia fluitans</name>
    <dbReference type="NCBI Taxonomy" id="41844"/>
    <lineage>
        <taxon>Eukaryota</taxon>
        <taxon>Viridiplantae</taxon>
        <taxon>Streptophyta</taxon>
        <taxon>Embryophyta</taxon>
        <taxon>Marchantiophyta</taxon>
        <taxon>Marchantiopsida</taxon>
        <taxon>Marchantiidae</taxon>
        <taxon>Marchantiales</taxon>
        <taxon>Ricciaceae</taxon>
        <taxon>Riccia</taxon>
    </lineage>
</organism>
<feature type="compositionally biased region" description="Polar residues" evidence="1">
    <location>
        <begin position="614"/>
        <end position="628"/>
    </location>
</feature>
<gene>
    <name evidence="3" type="ORF">R1flu_011444</name>
</gene>
<feature type="region of interest" description="Disordered" evidence="1">
    <location>
        <begin position="393"/>
        <end position="421"/>
    </location>
</feature>
<accession>A0ABD1Z7U7</accession>
<dbReference type="Gene3D" id="1.10.1410.10">
    <property type="match status" value="1"/>
</dbReference>
<sequence length="628" mass="70375">MEEGSRDDSTEEYYDRERTQFYSSDVIIEKALEDELKQEQLFFSNTSLNLMKDMFDEVFDALRPRSADGDERHLVIQFIEKFVKNKIPGCSISAFGSFVMELYTSSSDLDLSLNLSDGTHKRSRSDKVHYLRKVASALYALRNGSRTVRSIETIYRAAVPVVKFIECKTGIECDISVENNDGVLKSRMLGMIASVDARFKQLCYMVKAWAKKHNVNSSKNGTLNSLSICLLVAFHLQTCSPPILPPFSEFMEGIHLPAIEESLDFVAARVRSFRESGFGSNNRQSIPDLFGSFFVKLVAVQDLWRCGLCSSTYEGRWISKMWPKNHIGLISVEDFVDRTQNVARSVSRKEFDLIYEVLYATYHNLKDPLKTVADCEDLKAYLFGSIRNRRRSSENSRIPATNRGPWQNSNGWPLNDSMSQVSSNRGDKTCWVQWSSEGSSSSGAKLVSTKSFVCRTTPNLHLEHAQPFHFIPYHVAPSDVDLIRPTLLSPTDPQRSHGFPDPGSWNSKSRHVHYRNGPNGNQATRSADGDEGVLTSLKTSDVGQDVWARRGTSQPSNNMQGPASTRPKHRPHGRSHKARTTSSGVAGNDRRKNLTTLQPNAAGGGRWMTEGSHHFSTGIQESSTLSSA</sequence>
<evidence type="ECO:0000313" key="3">
    <source>
        <dbReference type="EMBL" id="KAL2643857.1"/>
    </source>
</evidence>
<feature type="compositionally biased region" description="Polar residues" evidence="1">
    <location>
        <begin position="404"/>
        <end position="421"/>
    </location>
</feature>
<dbReference type="PANTHER" id="PTHR12271:SF134">
    <property type="entry name" value="NUCLEOTIDYLTRANSFERASE FAMILY PROTEIN"/>
    <property type="match status" value="1"/>
</dbReference>
<reference evidence="3 4" key="1">
    <citation type="submission" date="2024-09" db="EMBL/GenBank/DDBJ databases">
        <title>Chromosome-scale assembly of Riccia fluitans.</title>
        <authorList>
            <person name="Paukszto L."/>
            <person name="Sawicki J."/>
            <person name="Karawczyk K."/>
            <person name="Piernik-Szablinska J."/>
            <person name="Szczecinska M."/>
            <person name="Mazdziarz M."/>
        </authorList>
    </citation>
    <scope>NUCLEOTIDE SEQUENCE [LARGE SCALE GENOMIC DNA]</scope>
    <source>
        <strain evidence="3">Rf_01</strain>
        <tissue evidence="3">Aerial parts of the thallus</tissue>
    </source>
</reference>
<dbReference type="Proteomes" id="UP001605036">
    <property type="component" value="Unassembled WGS sequence"/>
</dbReference>
<evidence type="ECO:0000256" key="1">
    <source>
        <dbReference type="SAM" id="MobiDB-lite"/>
    </source>
</evidence>
<feature type="compositionally biased region" description="Polar residues" evidence="1">
    <location>
        <begin position="551"/>
        <end position="563"/>
    </location>
</feature>
<comment type="caution">
    <text evidence="3">The sequence shown here is derived from an EMBL/GenBank/DDBJ whole genome shotgun (WGS) entry which is preliminary data.</text>
</comment>